<evidence type="ECO:0000313" key="2">
    <source>
        <dbReference type="Proteomes" id="UP000499080"/>
    </source>
</evidence>
<feature type="non-terminal residue" evidence="1">
    <location>
        <position position="1"/>
    </location>
</feature>
<proteinExistence type="predicted"/>
<gene>
    <name evidence="1" type="ORF">AVEN_223557_1</name>
</gene>
<dbReference type="EMBL" id="BGPR01057635">
    <property type="protein sequence ID" value="GBO33919.1"/>
    <property type="molecule type" value="Genomic_DNA"/>
</dbReference>
<organism evidence="1 2">
    <name type="scientific">Araneus ventricosus</name>
    <name type="common">Orbweaver spider</name>
    <name type="synonym">Epeira ventricosa</name>
    <dbReference type="NCBI Taxonomy" id="182803"/>
    <lineage>
        <taxon>Eukaryota</taxon>
        <taxon>Metazoa</taxon>
        <taxon>Ecdysozoa</taxon>
        <taxon>Arthropoda</taxon>
        <taxon>Chelicerata</taxon>
        <taxon>Arachnida</taxon>
        <taxon>Araneae</taxon>
        <taxon>Araneomorphae</taxon>
        <taxon>Entelegynae</taxon>
        <taxon>Araneoidea</taxon>
        <taxon>Araneidae</taxon>
        <taxon>Araneus</taxon>
    </lineage>
</organism>
<comment type="caution">
    <text evidence="1">The sequence shown here is derived from an EMBL/GenBank/DDBJ whole genome shotgun (WGS) entry which is preliminary data.</text>
</comment>
<sequence>STFCESGVSRNPLRLHQILYGPLNGLVSKSSLKDVSSSLFITRRSSSTSVLSPKWPRHRVFTERCDNDSPLQLPTRMTGCNYLLSCATDGRRLIGPLRIQWPSTQRRLIGPLYPMAFDSKKANRPLVSNALRFKEG</sequence>
<protein>
    <submittedName>
        <fullName evidence="1">Uncharacterized protein</fullName>
    </submittedName>
</protein>
<dbReference type="AlphaFoldDB" id="A0A4Y2W9T1"/>
<evidence type="ECO:0000313" key="1">
    <source>
        <dbReference type="EMBL" id="GBO33919.1"/>
    </source>
</evidence>
<dbReference type="Proteomes" id="UP000499080">
    <property type="component" value="Unassembled WGS sequence"/>
</dbReference>
<name>A0A4Y2W9T1_ARAVE</name>
<accession>A0A4Y2W9T1</accession>
<keyword evidence="2" id="KW-1185">Reference proteome</keyword>
<reference evidence="1 2" key="1">
    <citation type="journal article" date="2019" name="Sci. Rep.">
        <title>Orb-weaving spider Araneus ventricosus genome elucidates the spidroin gene catalogue.</title>
        <authorList>
            <person name="Kono N."/>
            <person name="Nakamura H."/>
            <person name="Ohtoshi R."/>
            <person name="Moran D.A.P."/>
            <person name="Shinohara A."/>
            <person name="Yoshida Y."/>
            <person name="Fujiwara M."/>
            <person name="Mori M."/>
            <person name="Tomita M."/>
            <person name="Arakawa K."/>
        </authorList>
    </citation>
    <scope>NUCLEOTIDE SEQUENCE [LARGE SCALE GENOMIC DNA]</scope>
</reference>